<organism evidence="12 13">
    <name type="scientific">Agrilus planipennis</name>
    <name type="common">Emerald ash borer</name>
    <name type="synonym">Agrilus marcopoli</name>
    <dbReference type="NCBI Taxonomy" id="224129"/>
    <lineage>
        <taxon>Eukaryota</taxon>
        <taxon>Metazoa</taxon>
        <taxon>Ecdysozoa</taxon>
        <taxon>Arthropoda</taxon>
        <taxon>Hexapoda</taxon>
        <taxon>Insecta</taxon>
        <taxon>Pterygota</taxon>
        <taxon>Neoptera</taxon>
        <taxon>Endopterygota</taxon>
        <taxon>Coleoptera</taxon>
        <taxon>Polyphaga</taxon>
        <taxon>Elateriformia</taxon>
        <taxon>Buprestoidea</taxon>
        <taxon>Buprestidae</taxon>
        <taxon>Agrilinae</taxon>
        <taxon>Agrilus</taxon>
    </lineage>
</organism>
<dbReference type="FunCoup" id="A0A7F5R826">
    <property type="interactions" value="1330"/>
</dbReference>
<keyword evidence="7 11" id="KW-0853">WD repeat</keyword>
<dbReference type="FunFam" id="2.130.10.10:FF:000400">
    <property type="entry name" value="Elongator acetyltransferase complex subunit 2"/>
    <property type="match status" value="1"/>
</dbReference>
<sequence length="806" mass="91773">MCDVLYVSSACNQVPTSAHWGRGSLICYASSNVVFIYDINHGSGGKIVNTLYGHKKRVNSVQWIAGSNHELELVSGSADGTAIVWTFRDNNYTSFILKGHESNVNVVESMYTKKSSTLVVTTSADSTIRIWLRENKKEDFRQMQVINLNYGVSLSLKLSYLPDQELIILAASLDDSNIHLYVEDEEKSNDFPFKLRHCQKLEGHDNWVRGLDIKINDGDLFMVSCAQDHFIRLWKISPEARQKEIDVKSHIESIEQFDFVMKRKELVTLKEKYVISLESVLGGHEGWVYSVNWHPQNMTFLSSSIDKSMIIWKWEKESNLWVEDVRVGEIGGNTLGFYGGMFSPSGDSFMAHGYHGAFHIWKYCKESHTWEPSVTVGGHFDEVSDLAWESQGEFVVSVSYDQTTRIHAPWAAKGAKTSWHEIARPQVHGYDINSLAMLSRYSFASGADEKVIRTFKAPKNFVENFRRLCKIEGDQEGDEILFTEERPQGAAVPSLGLSNKAVYDEDNIEDIKSDSKKDPYPQESHFTAVILNEPPTEETLLQNTLWPEVQKLYGHGYEIYSLASPADESILASACKANTQEHAAILLWDTSTWTQSQKLLSHSLTVVQMEFSPNCQHLLSVSRDRRWSLFTRNSSSNEFELVATTDKKTGIHTRIIWCCSWTFDSKYFVTGSRDGKIVIWGKNVDKPRDNILGQYEHIMIKEFKGESVTAAAFAPVLAHNFYIIALGFETGLISVHFWRPKDDFRDYIQMDNRMAHHLTVRRLRFRPLKGTAGDKMDKEVLQLASCGADHAVRIYNIPLPHNMYVN</sequence>
<dbReference type="SUPFAM" id="SSF50978">
    <property type="entry name" value="WD40 repeat-like"/>
    <property type="match status" value="2"/>
</dbReference>
<evidence type="ECO:0000256" key="5">
    <source>
        <dbReference type="ARBA" id="ARBA00020267"/>
    </source>
</evidence>
<dbReference type="GO" id="GO:0002098">
    <property type="term" value="P:tRNA wobble uridine modification"/>
    <property type="evidence" value="ECO:0007669"/>
    <property type="project" value="InterPro"/>
</dbReference>
<evidence type="ECO:0000256" key="8">
    <source>
        <dbReference type="ARBA" id="ARBA00022694"/>
    </source>
</evidence>
<keyword evidence="9" id="KW-0677">Repeat</keyword>
<dbReference type="GO" id="GO:0005634">
    <property type="term" value="C:nucleus"/>
    <property type="evidence" value="ECO:0007669"/>
    <property type="project" value="UniProtKB-SubCell"/>
</dbReference>
<dbReference type="PROSITE" id="PS50294">
    <property type="entry name" value="WD_REPEATS_REGION"/>
    <property type="match status" value="1"/>
</dbReference>
<evidence type="ECO:0000256" key="4">
    <source>
        <dbReference type="ARBA" id="ARBA00005881"/>
    </source>
</evidence>
<feature type="repeat" description="WD" evidence="11">
    <location>
        <begin position="649"/>
        <end position="680"/>
    </location>
</feature>
<feature type="repeat" description="WD" evidence="11">
    <location>
        <begin position="281"/>
        <end position="313"/>
    </location>
</feature>
<dbReference type="InterPro" id="IPR037289">
    <property type="entry name" value="Elp2"/>
</dbReference>
<evidence type="ECO:0000256" key="11">
    <source>
        <dbReference type="PROSITE-ProRule" id="PRU00221"/>
    </source>
</evidence>
<evidence type="ECO:0000256" key="7">
    <source>
        <dbReference type="ARBA" id="ARBA00022574"/>
    </source>
</evidence>
<dbReference type="Pfam" id="PF00400">
    <property type="entry name" value="WD40"/>
    <property type="match status" value="7"/>
</dbReference>
<dbReference type="InterPro" id="IPR001680">
    <property type="entry name" value="WD40_rpt"/>
</dbReference>
<dbReference type="InterPro" id="IPR036322">
    <property type="entry name" value="WD40_repeat_dom_sf"/>
</dbReference>
<dbReference type="InterPro" id="IPR015943">
    <property type="entry name" value="WD40/YVTN_repeat-like_dom_sf"/>
</dbReference>
<evidence type="ECO:0000256" key="9">
    <source>
        <dbReference type="ARBA" id="ARBA00022737"/>
    </source>
</evidence>
<feature type="repeat" description="WD" evidence="11">
    <location>
        <begin position="51"/>
        <end position="95"/>
    </location>
</feature>
<feature type="repeat" description="WD" evidence="11">
    <location>
        <begin position="201"/>
        <end position="244"/>
    </location>
</feature>
<dbReference type="RefSeq" id="XP_025832114.1">
    <property type="nucleotide sequence ID" value="XM_025976329.1"/>
</dbReference>
<evidence type="ECO:0000256" key="10">
    <source>
        <dbReference type="ARBA" id="ARBA00023242"/>
    </source>
</evidence>
<dbReference type="GO" id="GO:0005737">
    <property type="term" value="C:cytoplasm"/>
    <property type="evidence" value="ECO:0007669"/>
    <property type="project" value="UniProtKB-SubCell"/>
</dbReference>
<gene>
    <name evidence="13" type="primary">LOC108744354</name>
</gene>
<protein>
    <recommendedName>
        <fullName evidence="5">Elongator complex protein 2</fullName>
    </recommendedName>
</protein>
<name>A0A7F5R826_AGRPL</name>
<dbReference type="InParanoid" id="A0A7F5R826"/>
<feature type="repeat" description="WD" evidence="11">
    <location>
        <begin position="97"/>
        <end position="131"/>
    </location>
</feature>
<dbReference type="Proteomes" id="UP000192223">
    <property type="component" value="Unplaced"/>
</dbReference>
<comment type="subcellular location">
    <subcellularLocation>
        <location evidence="2">Cytoplasm</location>
    </subcellularLocation>
    <subcellularLocation>
        <location evidence="1">Nucleus</location>
    </subcellularLocation>
</comment>
<evidence type="ECO:0000256" key="3">
    <source>
        <dbReference type="ARBA" id="ARBA00005043"/>
    </source>
</evidence>
<keyword evidence="12" id="KW-1185">Reference proteome</keyword>
<dbReference type="CTD" id="55250"/>
<dbReference type="Gene3D" id="2.130.10.10">
    <property type="entry name" value="YVTN repeat-like/Quinoprotein amine dehydrogenase"/>
    <property type="match status" value="4"/>
</dbReference>
<evidence type="ECO:0000313" key="12">
    <source>
        <dbReference type="Proteomes" id="UP000192223"/>
    </source>
</evidence>
<dbReference type="PANTHER" id="PTHR44111:SF1">
    <property type="entry name" value="ELONGATOR COMPLEX PROTEIN 2"/>
    <property type="match status" value="1"/>
</dbReference>
<keyword evidence="6" id="KW-0963">Cytoplasm</keyword>
<proteinExistence type="inferred from homology"/>
<dbReference type="UniPathway" id="UPA00988"/>
<keyword evidence="10" id="KW-0539">Nucleus</keyword>
<dbReference type="KEGG" id="apln:108744354"/>
<dbReference type="PROSITE" id="PS50082">
    <property type="entry name" value="WD_REPEATS_2"/>
    <property type="match status" value="5"/>
</dbReference>
<dbReference type="SMART" id="SM00320">
    <property type="entry name" value="WD40"/>
    <property type="match status" value="10"/>
</dbReference>
<dbReference type="GeneID" id="108744354"/>
<reference evidence="13" key="1">
    <citation type="submission" date="2025-08" db="UniProtKB">
        <authorList>
            <consortium name="RefSeq"/>
        </authorList>
    </citation>
    <scope>IDENTIFICATION</scope>
    <source>
        <tissue evidence="13">Entire body</tissue>
    </source>
</reference>
<keyword evidence="8" id="KW-0819">tRNA processing</keyword>
<comment type="pathway">
    <text evidence="3">tRNA modification; 5-methoxycarbonylmethyl-2-thiouridine-tRNA biosynthesis.</text>
</comment>
<evidence type="ECO:0000256" key="6">
    <source>
        <dbReference type="ARBA" id="ARBA00022490"/>
    </source>
</evidence>
<evidence type="ECO:0000256" key="1">
    <source>
        <dbReference type="ARBA" id="ARBA00004123"/>
    </source>
</evidence>
<dbReference type="GO" id="GO:0033588">
    <property type="term" value="C:elongator holoenzyme complex"/>
    <property type="evidence" value="ECO:0007669"/>
    <property type="project" value="InterPro"/>
</dbReference>
<evidence type="ECO:0000313" key="13">
    <source>
        <dbReference type="RefSeq" id="XP_025832114.1"/>
    </source>
</evidence>
<dbReference type="OrthoDB" id="27911at2759"/>
<dbReference type="PANTHER" id="PTHR44111">
    <property type="entry name" value="ELONGATOR COMPLEX PROTEIN 2"/>
    <property type="match status" value="1"/>
</dbReference>
<dbReference type="AlphaFoldDB" id="A0A7F5R826"/>
<comment type="similarity">
    <text evidence="4">Belongs to the WD repeat ELP2 family.</text>
</comment>
<evidence type="ECO:0000256" key="2">
    <source>
        <dbReference type="ARBA" id="ARBA00004496"/>
    </source>
</evidence>
<accession>A0A7F5R826</accession>